<sequence length="107" mass="11821">MSQESDRRQARGAVAGYHGARLAELVAPVADAIDRFRGGELDAFDVDEVLFQYSRAAKELWKFCNIGDIELTAGQLHDGAPIDWWERGASTRARHPPVNEVPTSEPS</sequence>
<name>A0ABW2N1W6_9ACTN</name>
<gene>
    <name evidence="2" type="ORF">ACFQO6_13620</name>
</gene>
<evidence type="ECO:0000313" key="3">
    <source>
        <dbReference type="Proteomes" id="UP001596524"/>
    </source>
</evidence>
<reference evidence="3" key="1">
    <citation type="journal article" date="2019" name="Int. J. Syst. Evol. Microbiol.">
        <title>The Global Catalogue of Microorganisms (GCM) 10K type strain sequencing project: providing services to taxonomists for standard genome sequencing and annotation.</title>
        <authorList>
            <consortium name="The Broad Institute Genomics Platform"/>
            <consortium name="The Broad Institute Genome Sequencing Center for Infectious Disease"/>
            <person name="Wu L."/>
            <person name="Ma J."/>
        </authorList>
    </citation>
    <scope>NUCLEOTIDE SEQUENCE [LARGE SCALE GENOMIC DNA]</scope>
    <source>
        <strain evidence="3">FCH27</strain>
    </source>
</reference>
<dbReference type="RefSeq" id="WP_255888181.1">
    <property type="nucleotide sequence ID" value="NZ_JAFMZM010000001.1"/>
</dbReference>
<feature type="region of interest" description="Disordered" evidence="1">
    <location>
        <begin position="87"/>
        <end position="107"/>
    </location>
</feature>
<organism evidence="2 3">
    <name type="scientific">Nocardioides astragali</name>
    <dbReference type="NCBI Taxonomy" id="1776736"/>
    <lineage>
        <taxon>Bacteria</taxon>
        <taxon>Bacillati</taxon>
        <taxon>Actinomycetota</taxon>
        <taxon>Actinomycetes</taxon>
        <taxon>Propionibacteriales</taxon>
        <taxon>Nocardioidaceae</taxon>
        <taxon>Nocardioides</taxon>
    </lineage>
</organism>
<evidence type="ECO:0000313" key="2">
    <source>
        <dbReference type="EMBL" id="MFC7361312.1"/>
    </source>
</evidence>
<protein>
    <submittedName>
        <fullName evidence="2">Uncharacterized protein</fullName>
    </submittedName>
</protein>
<dbReference type="Proteomes" id="UP001596524">
    <property type="component" value="Unassembled WGS sequence"/>
</dbReference>
<keyword evidence="3" id="KW-1185">Reference proteome</keyword>
<comment type="caution">
    <text evidence="2">The sequence shown here is derived from an EMBL/GenBank/DDBJ whole genome shotgun (WGS) entry which is preliminary data.</text>
</comment>
<proteinExistence type="predicted"/>
<dbReference type="EMBL" id="JBHTCH010000014">
    <property type="protein sequence ID" value="MFC7361312.1"/>
    <property type="molecule type" value="Genomic_DNA"/>
</dbReference>
<accession>A0ABW2N1W6</accession>
<evidence type="ECO:0000256" key="1">
    <source>
        <dbReference type="SAM" id="MobiDB-lite"/>
    </source>
</evidence>